<evidence type="ECO:0000313" key="2">
    <source>
        <dbReference type="EMBL" id="KAG7384460.1"/>
    </source>
</evidence>
<feature type="compositionally biased region" description="Polar residues" evidence="1">
    <location>
        <begin position="2358"/>
        <end position="2367"/>
    </location>
</feature>
<sequence>MTPTRSSRVHHESPSTDPSRRREMVCNLLTQIFVTAQRARASKRRSVPDEETEPLSLIELIQASYSVFERYGIGPPDDAVYHRYLLSLSIDPERDWRKKVWSFDVGSQPRVKRLCTHRHGVAAEEQTNTINSHAVKSDSSVQRRQRKENVVRRASPASSSGFVPKAQRQRDRFGDMLSLDSPIQHTNSNGNALASTGKESNKRVAAGERHLQVLTTSIEQWRATQAVKQLVNPSKAHLSKQQLVTRCAHAVSHWVTVCLPEKIEFPATESPRALPLCILRRISVDVNVLKNYAQRVWRWQMKTLLSAWHRDAQKLKAVRVRNIVKQRAAVLETVFHCIQGWRLFTETAKCSTDRARWITQRCSRTSLRESLGHWRRVFQSRQRLHHVDRLRSRHVKRKVLMSWRAAAEATRDERRGHEMALKRRLFSRWKSEKERQQATRALLCVSSEQRRLRLLGLSWMRLRANVSRHQTARTRWSLWDAATRERRRARAFRRWKVASAQRRVCRERHERFRRYARRRRLARTLAAWAAWTETHVTVAKVLADATDARAAKRTSRCFAGWKEHFEEASQAEEALVASVRHLRRKCVWHHWRKSARARSATRCLASAYSFHLSAKVFTLWKQHATKNAEFHFALLDWHQLHRRNVLALHWQKLVANVHAKHGKQLAIGNFTARKLVEREKIYFSAWQTLVREKQACRFRGGQLQRRRCLVNSAWTQWRLAFWLRTVARLVDGQLHSHRKTRFFRLWKQFVHGARQRHDRASKIVEMLRTFHLNACFRQWKELLTAKHELAKKIDETRHLARRGMLTMRWKAWRRALGMKRGQLKRLSVVTSKWQNRQLDASFHSWKTIWFLRKRHRHLLGTCLLTSKQRQLETHFNTWRRTSRASVARELQIVETQEKMLRFKVKRAIRRWNARRLQQHRRTLLLVNSLSLWRQTLLSRAFQCVRRHTQRRKLKKSQNQNARSRHRSQSTQRVFAAWSAWSRGREQTMKQLEAATYRLDARKLLRSIRRLQHNARSKKRLRTAHVCVVAMSSGHAKIAAFSCWQAFLAKKHSNGRENAARTVAMKNFRVRRSIRQWRRHVQVRKLLKLTLTRAVTASMASLLLRHFANWKTFVTHRALKQKAAAFRYLCVLPLYFGAWRTFLAGKQHKRELLLRARGLWCNQSESRAFNAWVQFAVRNQHAKCALAKWTNRTTARSFASWQRFGSLQKKKARDQLRAVNFYERRMCRRVLDGWRSTSRIDRLTRTCARMWYENTSRKAFGTWTRHARLLQSSRKFLVKMRGETLARVFTAWRERIEQKTRRLEGVQERFALLWTTDARRRTFAHWKRYAQLRSLVRKKLGTQRQCLIRDVVKHWRRVAASRQRRGRCAVLVADRVAFALLRRIWSNWHANARVLRCVKALQGKSTENRVSTDLRQRIRRWKRLTLLSIAVKGFERRHEVQLKRLVFLDGFQRFVALKRKAREVAKRIGSVHETYLKAWLARKLQQRMSIIAACEDIRRSGSSKRLLAAVWAAWMNFHDKNQAQQAAIRQLRVQVSRLEDRQGPLLGRAALVRVLRRWRTLQLARVLERWHDVAQDQKQARVHTLKAIEWWHQAQCGKYFQGWGRFCRQQRKQRRVRAMNGMAKLKRTWALWQVFKAASLSKKLLHRDVRQFHAVRVYRSSLKTWREAATCLRARRAQILELYHSSRVRLLAALLEEWRKFAAMERTKRMQKTVARLVSEQKLLRRSFTAWTANVAGICYHRRQLQLNTERLQVLLLCSSFRAWHAWGKQHKKLKQIVLVLASKSASQVFRAWHAHAERAAGLRHATSSFVRFRGMIKGVRALRSFAQEQANMRRIREKAQRFRSALSGSQVSMHFTRWRTFAALSRQTRAVTLRYLQNKLLPAAWSAWVAFSKVKRELNEKTRSADRHYCRRRLRKTLACWRASSEEKQHFRAVCGTLLMRWRMQTAYRCFCALRGHGVYRKTLRTGENLVRSRVRATAMLKAWYAWRKLLFIARSGKRRMLQRYWTAWVRTRASRRVLQGFQEQIQAQVLRSAQRRCMASWTQFVASHKIEKAMALMSSAFAGAQLQKRVWLCWVKYVARTRAVKLRMGTALLHMHLQLQFKAFRALRAYTLLQKWKTHANVRMLAFRSQRRRARSFFRWRAFVVEQINRRRQLARYVNVMQHSVQQKSFGAWCSFASRRKLLRSKVAQSLAMRTHLCSRLVFQTWGGFVAKVHRNRLARGFLAAKSAARALKRWKQSVVLCKIERMVGTNAFRLVEASFLSWRKAVAATHRIRAFRAKSARRNWLELLGMAFSAWKQRSETHAHCRRLLASVAVGNHLRFRFMLWQRFAAHRKRLANLLVVVADLPVSLPAATQTLDKSGRTSATENGSGELESEESSNSQLIARGDCQEELISAACGERELVSLGQALATKARRLQRFEVAWDVPQAWHRWRQLFHAQLFYRLRRLQLHWMCWQRLVHQQRRTRFIVIKLTRQRQAAAAQTVFRAWAELVARVKQLQKDRLREREVWVLVNTEMARRERRQLKKHWHAWKFHVEEARHLAASLQAYHRAHVLTKFWLVWCHDFRQVTREARRETQRVEAQMRVFRLRRAVRRLTSHQQRSKRARLVLEYFGNRRYDALLPQVLARWRTWSQRQKEVARCLEAARVSKTRRHLTAWKVWQNAQKWQRVVVGSFQSKSVKQRRRDVWTRWRRHVRKQVAKDLALQKAAVFHVCTRLRKRWLRHTQRAIQLREQAETAHGQLCDFRGRRAVGHWRDVSRARRLRRLYRGFVLRKYVQLWQSVVKHAVATRFDAFLLRAKAKKMLVGWQQLAAKHRHWRRLCASFVGNKETETARRVFLRWQQLVNARQGERLAAMHAEQSVLRKGWRRWDRATMASQLRRHEQIEQAAEHEARTLLRQSLGVWRAAVRKQRERRFVLLSCVVKLESVAGQRVLEVVFRAWKRVIDARRRCGAALLRRDRGAAQRALFSWSVWTRERQRRRQALESAATYHAQRLKSAVFFYWQTYALAWQDAAKPIARRHGRLMAAPARIPAEPRDREDSDDSDADVRRPTSPVVKRLRQMKTHRTKTAEDVGEESGTVTLPDAVEISMDVKKRLLLLGKWKPQQNNAKSMLLSTST</sequence>
<feature type="region of interest" description="Disordered" evidence="1">
    <location>
        <begin position="1"/>
        <end position="21"/>
    </location>
</feature>
<feature type="region of interest" description="Disordered" evidence="1">
    <location>
        <begin position="3027"/>
        <end position="3075"/>
    </location>
</feature>
<keyword evidence="3" id="KW-1185">Reference proteome</keyword>
<dbReference type="EMBL" id="JAGDFM010000147">
    <property type="protein sequence ID" value="KAG7384460.1"/>
    <property type="molecule type" value="Genomic_DNA"/>
</dbReference>
<dbReference type="OrthoDB" id="128693at2759"/>
<dbReference type="InterPro" id="IPR052270">
    <property type="entry name" value="CACF_protein"/>
</dbReference>
<organism evidence="2 3">
    <name type="scientific">Phytophthora pseudosyringae</name>
    <dbReference type="NCBI Taxonomy" id="221518"/>
    <lineage>
        <taxon>Eukaryota</taxon>
        <taxon>Sar</taxon>
        <taxon>Stramenopiles</taxon>
        <taxon>Oomycota</taxon>
        <taxon>Peronosporomycetes</taxon>
        <taxon>Peronosporales</taxon>
        <taxon>Peronosporaceae</taxon>
        <taxon>Phytophthora</taxon>
    </lineage>
</organism>
<evidence type="ECO:0008006" key="4">
    <source>
        <dbReference type="Google" id="ProtNLM"/>
    </source>
</evidence>
<feature type="region of interest" description="Disordered" evidence="1">
    <location>
        <begin position="948"/>
        <end position="969"/>
    </location>
</feature>
<dbReference type="PANTHER" id="PTHR22028:SF9">
    <property type="entry name" value="SFI1 SPINDLE BODY DOMAIN-CONTAINING PROTEIN"/>
    <property type="match status" value="1"/>
</dbReference>
<proteinExistence type="predicted"/>
<protein>
    <recommendedName>
        <fullName evidence="4">Sfi1 spindle body domain-containing protein</fullName>
    </recommendedName>
</protein>
<dbReference type="Proteomes" id="UP000694044">
    <property type="component" value="Unassembled WGS sequence"/>
</dbReference>
<accession>A0A8T1VX40</accession>
<dbReference type="PANTHER" id="PTHR22028">
    <property type="entry name" value="SFI1 SPINDLE BODY DOMAIN-CONTAINING PROTEIN-RELATED"/>
    <property type="match status" value="1"/>
</dbReference>
<comment type="caution">
    <text evidence="2">The sequence shown here is derived from an EMBL/GenBank/DDBJ whole genome shotgun (WGS) entry which is preliminary data.</text>
</comment>
<dbReference type="GO" id="GO:0019902">
    <property type="term" value="F:phosphatase binding"/>
    <property type="evidence" value="ECO:0007669"/>
    <property type="project" value="TreeGrafter"/>
</dbReference>
<evidence type="ECO:0000313" key="3">
    <source>
        <dbReference type="Proteomes" id="UP000694044"/>
    </source>
</evidence>
<feature type="region of interest" description="Disordered" evidence="1">
    <location>
        <begin position="2358"/>
        <end position="2382"/>
    </location>
</feature>
<reference evidence="2" key="1">
    <citation type="submission" date="2021-02" db="EMBL/GenBank/DDBJ databases">
        <authorList>
            <person name="Palmer J.M."/>
        </authorList>
    </citation>
    <scope>NUCLEOTIDE SEQUENCE</scope>
    <source>
        <strain evidence="2">SCRP734</strain>
    </source>
</reference>
<feature type="compositionally biased region" description="Basic and acidic residues" evidence="1">
    <location>
        <begin position="9"/>
        <end position="21"/>
    </location>
</feature>
<feature type="compositionally biased region" description="Polar residues" evidence="1">
    <location>
        <begin position="129"/>
        <end position="142"/>
    </location>
</feature>
<feature type="region of interest" description="Disordered" evidence="1">
    <location>
        <begin position="129"/>
        <end position="168"/>
    </location>
</feature>
<evidence type="ECO:0000256" key="1">
    <source>
        <dbReference type="SAM" id="MobiDB-lite"/>
    </source>
</evidence>
<gene>
    <name evidence="2" type="ORF">PHYPSEUDO_002575</name>
</gene>
<feature type="compositionally biased region" description="Basic residues" evidence="1">
    <location>
        <begin position="3056"/>
        <end position="3066"/>
    </location>
</feature>
<name>A0A8T1VX40_9STRA</name>